<feature type="domain" description="Tyr recombinase" evidence="2">
    <location>
        <begin position="1"/>
        <end position="131"/>
    </location>
</feature>
<dbReference type="SUPFAM" id="SSF56349">
    <property type="entry name" value="DNA breaking-rejoining enzymes"/>
    <property type="match status" value="1"/>
</dbReference>
<reference evidence="3" key="1">
    <citation type="journal article" date="2015" name="Nature">
        <title>Complex archaea that bridge the gap between prokaryotes and eukaryotes.</title>
        <authorList>
            <person name="Spang A."/>
            <person name="Saw J.H."/>
            <person name="Jorgensen S.L."/>
            <person name="Zaremba-Niedzwiedzka K."/>
            <person name="Martijn J."/>
            <person name="Lind A.E."/>
            <person name="van Eijk R."/>
            <person name="Schleper C."/>
            <person name="Guy L."/>
            <person name="Ettema T.J."/>
        </authorList>
    </citation>
    <scope>NUCLEOTIDE SEQUENCE</scope>
</reference>
<dbReference type="InterPro" id="IPR011010">
    <property type="entry name" value="DNA_brk_join_enz"/>
</dbReference>
<dbReference type="Gene3D" id="1.10.443.10">
    <property type="entry name" value="Intergrase catalytic core"/>
    <property type="match status" value="1"/>
</dbReference>
<sequence>MNWNDCTIKILSKGSKERLIFFGIDKLTNLFNELFKIRDELGIESPYLFVSYQHRKVLTPRYIQKVMKDFLDKTSSSKYAPHTLRHYYATRSIEKGADIKEISILLGHADPATTIKMYYHISKKILKEVFEATNPFSNIVLPVKEMMKKRYEVLVNL</sequence>
<comment type="caution">
    <text evidence="3">The sequence shown here is derived from an EMBL/GenBank/DDBJ whole genome shotgun (WGS) entry which is preliminary data.</text>
</comment>
<dbReference type="InterPro" id="IPR002104">
    <property type="entry name" value="Integrase_catalytic"/>
</dbReference>
<dbReference type="PROSITE" id="PS51898">
    <property type="entry name" value="TYR_RECOMBINASE"/>
    <property type="match status" value="1"/>
</dbReference>
<evidence type="ECO:0000259" key="2">
    <source>
        <dbReference type="PROSITE" id="PS51898"/>
    </source>
</evidence>
<dbReference type="GO" id="GO:0015074">
    <property type="term" value="P:DNA integration"/>
    <property type="evidence" value="ECO:0007669"/>
    <property type="project" value="InterPro"/>
</dbReference>
<dbReference type="Pfam" id="PF00589">
    <property type="entry name" value="Phage_integrase"/>
    <property type="match status" value="1"/>
</dbReference>
<proteinExistence type="predicted"/>
<name>A0A0F9FG69_9ZZZZ</name>
<dbReference type="AlphaFoldDB" id="A0A0F9FG69"/>
<protein>
    <recommendedName>
        <fullName evidence="2">Tyr recombinase domain-containing protein</fullName>
    </recommendedName>
</protein>
<gene>
    <name evidence="3" type="ORF">LCGC14_1956440</name>
</gene>
<dbReference type="GO" id="GO:0006310">
    <property type="term" value="P:DNA recombination"/>
    <property type="evidence" value="ECO:0007669"/>
    <property type="project" value="UniProtKB-KW"/>
</dbReference>
<dbReference type="EMBL" id="LAZR01021455">
    <property type="protein sequence ID" value="KKL85268.1"/>
    <property type="molecule type" value="Genomic_DNA"/>
</dbReference>
<keyword evidence="1" id="KW-0233">DNA recombination</keyword>
<accession>A0A0F9FG69</accession>
<evidence type="ECO:0000256" key="1">
    <source>
        <dbReference type="ARBA" id="ARBA00023172"/>
    </source>
</evidence>
<dbReference type="GO" id="GO:0003677">
    <property type="term" value="F:DNA binding"/>
    <property type="evidence" value="ECO:0007669"/>
    <property type="project" value="InterPro"/>
</dbReference>
<evidence type="ECO:0000313" key="3">
    <source>
        <dbReference type="EMBL" id="KKL85268.1"/>
    </source>
</evidence>
<dbReference type="InterPro" id="IPR013762">
    <property type="entry name" value="Integrase-like_cat_sf"/>
</dbReference>
<organism evidence="3">
    <name type="scientific">marine sediment metagenome</name>
    <dbReference type="NCBI Taxonomy" id="412755"/>
    <lineage>
        <taxon>unclassified sequences</taxon>
        <taxon>metagenomes</taxon>
        <taxon>ecological metagenomes</taxon>
    </lineage>
</organism>